<evidence type="ECO:0000256" key="2">
    <source>
        <dbReference type="ARBA" id="ARBA00004300"/>
    </source>
</evidence>
<dbReference type="Pfam" id="PF12926">
    <property type="entry name" value="MOZART2"/>
    <property type="match status" value="1"/>
</dbReference>
<proteinExistence type="inferred from homology"/>
<evidence type="ECO:0000256" key="5">
    <source>
        <dbReference type="ARBA" id="ARBA00023212"/>
    </source>
</evidence>
<evidence type="ECO:0000256" key="3">
    <source>
        <dbReference type="ARBA" id="ARBA00007286"/>
    </source>
</evidence>
<protein>
    <submittedName>
        <fullName evidence="7">Arm_2 domain-containing protein</fullName>
    </submittedName>
</protein>
<dbReference type="AlphaFoldDB" id="A0A5K3G2G0"/>
<name>A0A5K3G2G0_MESCO</name>
<dbReference type="WBParaSite" id="MCU_013198-RA">
    <property type="protein sequence ID" value="MCU_013198-RA"/>
    <property type="gene ID" value="MCU_013198"/>
</dbReference>
<evidence type="ECO:0000313" key="7">
    <source>
        <dbReference type="WBParaSite" id="MCU_013198-RA"/>
    </source>
</evidence>
<evidence type="ECO:0000256" key="4">
    <source>
        <dbReference type="ARBA" id="ARBA00022490"/>
    </source>
</evidence>
<keyword evidence="4" id="KW-0963">Cytoplasm</keyword>
<comment type="subcellular location">
    <subcellularLocation>
        <location evidence="2">Cytoplasm</location>
        <location evidence="2">Cytoskeleton</location>
        <location evidence="2">Microtubule organizing center</location>
        <location evidence="2">Centrosome</location>
    </subcellularLocation>
    <subcellularLocation>
        <location evidence="1">Cytoplasm</location>
        <location evidence="1">Cytoskeleton</location>
        <location evidence="1">Spindle</location>
    </subcellularLocation>
</comment>
<dbReference type="GO" id="GO:0005819">
    <property type="term" value="C:spindle"/>
    <property type="evidence" value="ECO:0007669"/>
    <property type="project" value="UniProtKB-SubCell"/>
</dbReference>
<sequence>MDMTASRKVIEDELYDLSMKAGVYVDRKMFPLLLNLINMNCNPSVIFYMLKQPLGHFARDTGSNVPTSNDSRRARSSRRDCTGEV</sequence>
<comment type="similarity">
    <text evidence="3">Belongs to the MOZART2 family.</text>
</comment>
<accession>A0A5K3G2G0</accession>
<evidence type="ECO:0000256" key="1">
    <source>
        <dbReference type="ARBA" id="ARBA00004186"/>
    </source>
</evidence>
<keyword evidence="5" id="KW-0206">Cytoskeleton</keyword>
<feature type="region of interest" description="Disordered" evidence="6">
    <location>
        <begin position="59"/>
        <end position="85"/>
    </location>
</feature>
<feature type="compositionally biased region" description="Basic and acidic residues" evidence="6">
    <location>
        <begin position="70"/>
        <end position="85"/>
    </location>
</feature>
<dbReference type="GO" id="GO:0005813">
    <property type="term" value="C:centrosome"/>
    <property type="evidence" value="ECO:0007669"/>
    <property type="project" value="UniProtKB-SubCell"/>
</dbReference>
<reference evidence="7" key="1">
    <citation type="submission" date="2019-11" db="UniProtKB">
        <authorList>
            <consortium name="WormBaseParasite"/>
        </authorList>
    </citation>
    <scope>IDENTIFICATION</scope>
</reference>
<dbReference type="InterPro" id="IPR024332">
    <property type="entry name" value="MOZART2"/>
</dbReference>
<evidence type="ECO:0000256" key="6">
    <source>
        <dbReference type="SAM" id="MobiDB-lite"/>
    </source>
</evidence>
<organism evidence="7">
    <name type="scientific">Mesocestoides corti</name>
    <name type="common">Flatworm</name>
    <dbReference type="NCBI Taxonomy" id="53468"/>
    <lineage>
        <taxon>Eukaryota</taxon>
        <taxon>Metazoa</taxon>
        <taxon>Spiralia</taxon>
        <taxon>Lophotrochozoa</taxon>
        <taxon>Platyhelminthes</taxon>
        <taxon>Cestoda</taxon>
        <taxon>Eucestoda</taxon>
        <taxon>Cyclophyllidea</taxon>
        <taxon>Mesocestoididae</taxon>
        <taxon>Mesocestoides</taxon>
    </lineage>
</organism>